<dbReference type="Gene3D" id="3.80.10.10">
    <property type="entry name" value="Ribonuclease Inhibitor"/>
    <property type="match status" value="1"/>
</dbReference>
<feature type="non-terminal residue" evidence="2">
    <location>
        <position position="742"/>
    </location>
</feature>
<feature type="region of interest" description="Disordered" evidence="1">
    <location>
        <begin position="531"/>
        <end position="583"/>
    </location>
</feature>
<dbReference type="Proteomes" id="UP001304895">
    <property type="component" value="Unassembled WGS sequence"/>
</dbReference>
<sequence length="742" mass="83506">WFTRFMNHAACVRTATLNLVCSIDLRPFAASPSEFTLVSSNITATDAVQLLRSTFPRLTCILLDGHPDIEPESVVGDQLIARRTESPLLLSISRCRTKLPFSFYDSTYWRQLVYLDLSDLLGSLGYGFFLYMTINPDNFPRLRILKLQGREMDSSSTNMLFKVFKKQLWSIDLSRNKVSDGICHDIHLLSFRELMLLGGDFAVEGQRLVTPALQSASFGQFCFVEESMWSATFSHPHRYLVDAPLYRQGSQENLQFAEDNARLDGRVPIRSDSVDAVKAIFSSGPGCHRPSPEVIHELDIFRGHGGITHLYLNENNLSATALGMIIRPSRQLQRFECDSMSIKIPEVARLPSFLRKASLSGILGLAHVFRPVISANLQVLRIHHSLVTQLPCLEAENMPTLAAWWLAETHLLPRAELAYPEAFVPDMNPRLQSLTLTHIPRYSTGPLTDKLVKFLKLASLQERAIQDFKAEAVTNRHNPLTLLGLRHIRLEFRHDPRGELAVDYEDEGNFGLAELVDASKRFSFFGDGGWTRSSSGTAQPSAVVERHPVVDNPHNAPERSGLESGRPNHALDTETETETETETVTHKYRICSWTWRGERISTPVWIGSTYHQQHSLAVREYIRLLRADPGLCARPEPASPNHVLAGVPYGKYIFAAAWDAILVPPTTTGRGHDVRRPTRVELLGMRDVVADLKAFRARSRDAYRGVCESGAGRTNWEPPLGKPHYHWSGKLEVLMEDTTAHY</sequence>
<gene>
    <name evidence="2" type="ORF">BT67DRAFT_363290</name>
</gene>
<protein>
    <recommendedName>
        <fullName evidence="4">Leucine rich repeat domain containing protein</fullName>
    </recommendedName>
</protein>
<accession>A0AAN6ZAI1</accession>
<dbReference type="InterPro" id="IPR032675">
    <property type="entry name" value="LRR_dom_sf"/>
</dbReference>
<comment type="caution">
    <text evidence="2">The sequence shown here is derived from an EMBL/GenBank/DDBJ whole genome shotgun (WGS) entry which is preliminary data.</text>
</comment>
<feature type="compositionally biased region" description="Polar residues" evidence="1">
    <location>
        <begin position="531"/>
        <end position="540"/>
    </location>
</feature>
<evidence type="ECO:0008006" key="4">
    <source>
        <dbReference type="Google" id="ProtNLM"/>
    </source>
</evidence>
<evidence type="ECO:0000256" key="1">
    <source>
        <dbReference type="SAM" id="MobiDB-lite"/>
    </source>
</evidence>
<dbReference type="EMBL" id="MU853438">
    <property type="protein sequence ID" value="KAK4130314.1"/>
    <property type="molecule type" value="Genomic_DNA"/>
</dbReference>
<reference evidence="2" key="1">
    <citation type="journal article" date="2023" name="Mol. Phylogenet. Evol.">
        <title>Genome-scale phylogeny and comparative genomics of the fungal order Sordariales.</title>
        <authorList>
            <person name="Hensen N."/>
            <person name="Bonometti L."/>
            <person name="Westerberg I."/>
            <person name="Brannstrom I.O."/>
            <person name="Guillou S."/>
            <person name="Cros-Aarteil S."/>
            <person name="Calhoun S."/>
            <person name="Haridas S."/>
            <person name="Kuo A."/>
            <person name="Mondo S."/>
            <person name="Pangilinan J."/>
            <person name="Riley R."/>
            <person name="LaButti K."/>
            <person name="Andreopoulos B."/>
            <person name="Lipzen A."/>
            <person name="Chen C."/>
            <person name="Yan M."/>
            <person name="Daum C."/>
            <person name="Ng V."/>
            <person name="Clum A."/>
            <person name="Steindorff A."/>
            <person name="Ohm R.A."/>
            <person name="Martin F."/>
            <person name="Silar P."/>
            <person name="Natvig D.O."/>
            <person name="Lalanne C."/>
            <person name="Gautier V."/>
            <person name="Ament-Velasquez S.L."/>
            <person name="Kruys A."/>
            <person name="Hutchinson M.I."/>
            <person name="Powell A.J."/>
            <person name="Barry K."/>
            <person name="Miller A.N."/>
            <person name="Grigoriev I.V."/>
            <person name="Debuchy R."/>
            <person name="Gladieux P."/>
            <person name="Hiltunen Thoren M."/>
            <person name="Johannesson H."/>
        </authorList>
    </citation>
    <scope>NUCLEOTIDE SEQUENCE</scope>
    <source>
        <strain evidence="2">CBS 123565</strain>
    </source>
</reference>
<dbReference type="AlphaFoldDB" id="A0AAN6ZAI1"/>
<evidence type="ECO:0000313" key="3">
    <source>
        <dbReference type="Proteomes" id="UP001304895"/>
    </source>
</evidence>
<keyword evidence="3" id="KW-1185">Reference proteome</keyword>
<evidence type="ECO:0000313" key="2">
    <source>
        <dbReference type="EMBL" id="KAK4130314.1"/>
    </source>
</evidence>
<feature type="non-terminal residue" evidence="2">
    <location>
        <position position="1"/>
    </location>
</feature>
<name>A0AAN6ZAI1_9PEZI</name>
<reference evidence="2" key="2">
    <citation type="submission" date="2023-05" db="EMBL/GenBank/DDBJ databases">
        <authorList>
            <consortium name="Lawrence Berkeley National Laboratory"/>
            <person name="Steindorff A."/>
            <person name="Hensen N."/>
            <person name="Bonometti L."/>
            <person name="Westerberg I."/>
            <person name="Brannstrom I.O."/>
            <person name="Guillou S."/>
            <person name="Cros-Aarteil S."/>
            <person name="Calhoun S."/>
            <person name="Haridas S."/>
            <person name="Kuo A."/>
            <person name="Mondo S."/>
            <person name="Pangilinan J."/>
            <person name="Riley R."/>
            <person name="Labutti K."/>
            <person name="Andreopoulos B."/>
            <person name="Lipzen A."/>
            <person name="Chen C."/>
            <person name="Yanf M."/>
            <person name="Daum C."/>
            <person name="Ng V."/>
            <person name="Clum A."/>
            <person name="Ohm R."/>
            <person name="Martin F."/>
            <person name="Silar P."/>
            <person name="Natvig D."/>
            <person name="Lalanne C."/>
            <person name="Gautier V."/>
            <person name="Ament-Velasquez S.L."/>
            <person name="Kruys A."/>
            <person name="Hutchinson M.I."/>
            <person name="Powell A.J."/>
            <person name="Barry K."/>
            <person name="Miller A.N."/>
            <person name="Grigoriev I.V."/>
            <person name="Debuchy R."/>
            <person name="Gladieux P."/>
            <person name="Thoren M.H."/>
            <person name="Johannesson H."/>
        </authorList>
    </citation>
    <scope>NUCLEOTIDE SEQUENCE</scope>
    <source>
        <strain evidence="2">CBS 123565</strain>
    </source>
</reference>
<proteinExistence type="predicted"/>
<dbReference type="SUPFAM" id="SSF52047">
    <property type="entry name" value="RNI-like"/>
    <property type="match status" value="1"/>
</dbReference>
<organism evidence="2 3">
    <name type="scientific">Trichocladium antarcticum</name>
    <dbReference type="NCBI Taxonomy" id="1450529"/>
    <lineage>
        <taxon>Eukaryota</taxon>
        <taxon>Fungi</taxon>
        <taxon>Dikarya</taxon>
        <taxon>Ascomycota</taxon>
        <taxon>Pezizomycotina</taxon>
        <taxon>Sordariomycetes</taxon>
        <taxon>Sordariomycetidae</taxon>
        <taxon>Sordariales</taxon>
        <taxon>Chaetomiaceae</taxon>
        <taxon>Trichocladium</taxon>
    </lineage>
</organism>